<comment type="caution">
    <text evidence="1">The sequence shown here is derived from an EMBL/GenBank/DDBJ whole genome shotgun (WGS) entry which is preliminary data.</text>
</comment>
<organism evidence="1 2">
    <name type="scientific">Arctium lappa</name>
    <name type="common">Greater burdock</name>
    <name type="synonym">Lappa major</name>
    <dbReference type="NCBI Taxonomy" id="4217"/>
    <lineage>
        <taxon>Eukaryota</taxon>
        <taxon>Viridiplantae</taxon>
        <taxon>Streptophyta</taxon>
        <taxon>Embryophyta</taxon>
        <taxon>Tracheophyta</taxon>
        <taxon>Spermatophyta</taxon>
        <taxon>Magnoliopsida</taxon>
        <taxon>eudicotyledons</taxon>
        <taxon>Gunneridae</taxon>
        <taxon>Pentapetalae</taxon>
        <taxon>asterids</taxon>
        <taxon>campanulids</taxon>
        <taxon>Asterales</taxon>
        <taxon>Asteraceae</taxon>
        <taxon>Carduoideae</taxon>
        <taxon>Cardueae</taxon>
        <taxon>Arctiinae</taxon>
        <taxon>Arctium</taxon>
    </lineage>
</organism>
<gene>
    <name evidence="1" type="ORF">L6452_38076</name>
</gene>
<dbReference type="EMBL" id="CM042060">
    <property type="protein sequence ID" value="KAI3678773.1"/>
    <property type="molecule type" value="Genomic_DNA"/>
</dbReference>
<reference evidence="1 2" key="2">
    <citation type="journal article" date="2022" name="Mol. Ecol. Resour.">
        <title>The genomes of chicory, endive, great burdock and yacon provide insights into Asteraceae paleo-polyploidization history and plant inulin production.</title>
        <authorList>
            <person name="Fan W."/>
            <person name="Wang S."/>
            <person name="Wang H."/>
            <person name="Wang A."/>
            <person name="Jiang F."/>
            <person name="Liu H."/>
            <person name="Zhao H."/>
            <person name="Xu D."/>
            <person name="Zhang Y."/>
        </authorList>
    </citation>
    <scope>NUCLEOTIDE SEQUENCE [LARGE SCALE GENOMIC DNA]</scope>
    <source>
        <strain evidence="2">cv. Niubang</strain>
    </source>
</reference>
<name>A0ACB8Y577_ARCLA</name>
<proteinExistence type="predicted"/>
<evidence type="ECO:0000313" key="2">
    <source>
        <dbReference type="Proteomes" id="UP001055879"/>
    </source>
</evidence>
<dbReference type="Proteomes" id="UP001055879">
    <property type="component" value="Linkage Group LG14"/>
</dbReference>
<reference evidence="2" key="1">
    <citation type="journal article" date="2022" name="Mol. Ecol. Resour.">
        <title>The genomes of chicory, endive, great burdock and yacon provide insights into Asteraceae palaeo-polyploidization history and plant inulin production.</title>
        <authorList>
            <person name="Fan W."/>
            <person name="Wang S."/>
            <person name="Wang H."/>
            <person name="Wang A."/>
            <person name="Jiang F."/>
            <person name="Liu H."/>
            <person name="Zhao H."/>
            <person name="Xu D."/>
            <person name="Zhang Y."/>
        </authorList>
    </citation>
    <scope>NUCLEOTIDE SEQUENCE [LARGE SCALE GENOMIC DNA]</scope>
    <source>
        <strain evidence="2">cv. Niubang</strain>
    </source>
</reference>
<keyword evidence="2" id="KW-1185">Reference proteome</keyword>
<accession>A0ACB8Y577</accession>
<sequence>MKSIFTVHFNDYTSNPTVPKQQNPSKFPNRSFQNPPLFLHRSHLFSLTTPPPPPLVTLDDNIAISLRFSIFYVIP</sequence>
<protein>
    <submittedName>
        <fullName evidence="1">Uncharacterized protein</fullName>
    </submittedName>
</protein>
<evidence type="ECO:0000313" key="1">
    <source>
        <dbReference type="EMBL" id="KAI3678773.1"/>
    </source>
</evidence>